<dbReference type="Gene3D" id="3.40.50.10540">
    <property type="entry name" value="Crotonobetainyl-coa:carnitine coa-transferase, domain 1"/>
    <property type="match status" value="1"/>
</dbReference>
<dbReference type="Proteomes" id="UP000278222">
    <property type="component" value="Unassembled WGS sequence"/>
</dbReference>
<comment type="caution">
    <text evidence="2">The sequence shown here is derived from an EMBL/GenBank/DDBJ whole genome shotgun (WGS) entry which is preliminary data.</text>
</comment>
<gene>
    <name evidence="2" type="ORF">EDC65_2169</name>
</gene>
<protein>
    <submittedName>
        <fullName evidence="2">Formyl-CoA transferase</fullName>
    </submittedName>
</protein>
<reference evidence="2 3" key="1">
    <citation type="submission" date="2018-11" db="EMBL/GenBank/DDBJ databases">
        <title>Genomic Encyclopedia of Type Strains, Phase IV (KMG-IV): sequencing the most valuable type-strain genomes for metagenomic binning, comparative biology and taxonomic classification.</title>
        <authorList>
            <person name="Goeker M."/>
        </authorList>
    </citation>
    <scope>NUCLEOTIDE SEQUENCE [LARGE SCALE GENOMIC DNA]</scope>
    <source>
        <strain evidence="2 3">DSM 5900</strain>
    </source>
</reference>
<dbReference type="Pfam" id="PF02515">
    <property type="entry name" value="CoA_transf_3"/>
    <property type="match status" value="1"/>
</dbReference>
<keyword evidence="3" id="KW-1185">Reference proteome</keyword>
<keyword evidence="1 2" id="KW-0808">Transferase</keyword>
<dbReference type="OrthoDB" id="9781472at2"/>
<evidence type="ECO:0000256" key="1">
    <source>
        <dbReference type="ARBA" id="ARBA00022679"/>
    </source>
</evidence>
<dbReference type="AlphaFoldDB" id="A0A3N1M9L4"/>
<dbReference type="InterPro" id="IPR044855">
    <property type="entry name" value="CoA-Trfase_III_dom3_sf"/>
</dbReference>
<name>A0A3N1M9L4_9PROT</name>
<dbReference type="EMBL" id="RJKX01000013">
    <property type="protein sequence ID" value="ROQ00373.1"/>
    <property type="molecule type" value="Genomic_DNA"/>
</dbReference>
<dbReference type="GO" id="GO:0008410">
    <property type="term" value="F:CoA-transferase activity"/>
    <property type="evidence" value="ECO:0007669"/>
    <property type="project" value="TreeGrafter"/>
</dbReference>
<dbReference type="InterPro" id="IPR003673">
    <property type="entry name" value="CoA-Trfase_fam_III"/>
</dbReference>
<sequence>MPGPLDGIAVVELTTMITGPLTGMMLADMGADVVKIENPEGGDPFRSYGGGAYSAQFCSYNRNKRSLAISLRTDLGRQALERLVQRSDVLLENFRPGVLDRLGFPDARLVELNPRLVRCSITGFGADGPYSDRPCYDAIAQALSGMSSQFLDAAAPRLSGTTISDNVTGQYACYGILSALLERERKGVARRVEVNMLEATVAFMPEPFGYWTQNGEVADAYLRIRNSQAYAFRCADGRMVAIHLSSQPKFWAGLLGAIARPDLGADPRFATLEGRIANYEILLAEAGVDFARQPATHWFQRLAEFDVPFASVNDVTEVFADPQVKHLDSFYGLTHPVKGDLVSVRRPVRFDGSRADQPAEAPPMLGEHTDAILAELGLAREAAAAG</sequence>
<dbReference type="PANTHER" id="PTHR48207:SF3">
    <property type="entry name" value="SUCCINATE--HYDROXYMETHYLGLUTARATE COA-TRANSFERASE"/>
    <property type="match status" value="1"/>
</dbReference>
<dbReference type="PANTHER" id="PTHR48207">
    <property type="entry name" value="SUCCINATE--HYDROXYMETHYLGLUTARATE COA-TRANSFERASE"/>
    <property type="match status" value="1"/>
</dbReference>
<accession>A0A3N1M9L4</accession>
<evidence type="ECO:0000313" key="3">
    <source>
        <dbReference type="Proteomes" id="UP000278222"/>
    </source>
</evidence>
<dbReference type="Gene3D" id="3.30.1540.10">
    <property type="entry name" value="formyl-coa transferase, domain 3"/>
    <property type="match status" value="1"/>
</dbReference>
<dbReference type="RefSeq" id="WP_123689661.1">
    <property type="nucleotide sequence ID" value="NZ_AP019700.1"/>
</dbReference>
<proteinExistence type="predicted"/>
<dbReference type="SUPFAM" id="SSF89796">
    <property type="entry name" value="CoA-transferase family III (CaiB/BaiF)"/>
    <property type="match status" value="1"/>
</dbReference>
<dbReference type="InterPro" id="IPR050483">
    <property type="entry name" value="CoA-transferase_III_domain"/>
</dbReference>
<evidence type="ECO:0000313" key="2">
    <source>
        <dbReference type="EMBL" id="ROQ00373.1"/>
    </source>
</evidence>
<dbReference type="InterPro" id="IPR023606">
    <property type="entry name" value="CoA-Trfase_III_dom_1_sf"/>
</dbReference>
<organism evidence="2 3">
    <name type="scientific">Stella humosa</name>
    <dbReference type="NCBI Taxonomy" id="94"/>
    <lineage>
        <taxon>Bacteria</taxon>
        <taxon>Pseudomonadati</taxon>
        <taxon>Pseudomonadota</taxon>
        <taxon>Alphaproteobacteria</taxon>
        <taxon>Rhodospirillales</taxon>
        <taxon>Stellaceae</taxon>
        <taxon>Stella</taxon>
    </lineage>
</organism>